<dbReference type="InterPro" id="IPR050997">
    <property type="entry name" value="MAPEG"/>
</dbReference>
<dbReference type="Pfam" id="PF01124">
    <property type="entry name" value="MAPEG"/>
    <property type="match status" value="1"/>
</dbReference>
<keyword evidence="7" id="KW-1185">Reference proteome</keyword>
<evidence type="ECO:0000313" key="7">
    <source>
        <dbReference type="Proteomes" id="UP001362999"/>
    </source>
</evidence>
<dbReference type="InterPro" id="IPR023352">
    <property type="entry name" value="MAPEG-like_dom_sf"/>
</dbReference>
<evidence type="ECO:0000256" key="3">
    <source>
        <dbReference type="ARBA" id="ARBA00022989"/>
    </source>
</evidence>
<evidence type="ECO:0000256" key="5">
    <source>
        <dbReference type="SAM" id="Phobius"/>
    </source>
</evidence>
<accession>A0AAW0B3Z3</accession>
<evidence type="ECO:0000256" key="1">
    <source>
        <dbReference type="ARBA" id="ARBA00004141"/>
    </source>
</evidence>
<dbReference type="SUPFAM" id="SSF161084">
    <property type="entry name" value="MAPEG domain-like"/>
    <property type="match status" value="1"/>
</dbReference>
<comment type="caution">
    <text evidence="6">The sequence shown here is derived from an EMBL/GenBank/DDBJ whole genome shotgun (WGS) entry which is preliminary data.</text>
</comment>
<dbReference type="GO" id="GO:0004364">
    <property type="term" value="F:glutathione transferase activity"/>
    <property type="evidence" value="ECO:0007669"/>
    <property type="project" value="TreeGrafter"/>
</dbReference>
<sequence length="186" mass="20383">MSTITVPQGYFQSFSASIPGQADSFKELPTSRALSCRRFSSSHGKLSKFRSIANWQAYPTLVVRHFVAFLIETCRTWFPVYAEKAEMDASPAAVKFNCVQRAHANTLENIPTVYLMTILVGIKAPVVAASALGAWVVSRIAFTNGYASGNPAQRHNLIGRLTYLPSTLTLFLGSIWSVYSLIADGI</sequence>
<dbReference type="Gene3D" id="1.20.120.550">
    <property type="entry name" value="Membrane associated eicosanoid/glutathione metabolism-like domain"/>
    <property type="match status" value="1"/>
</dbReference>
<evidence type="ECO:0000256" key="4">
    <source>
        <dbReference type="ARBA" id="ARBA00023136"/>
    </source>
</evidence>
<keyword evidence="2 5" id="KW-0812">Transmembrane</keyword>
<organism evidence="6 7">
    <name type="scientific">Favolaschia claudopus</name>
    <dbReference type="NCBI Taxonomy" id="2862362"/>
    <lineage>
        <taxon>Eukaryota</taxon>
        <taxon>Fungi</taxon>
        <taxon>Dikarya</taxon>
        <taxon>Basidiomycota</taxon>
        <taxon>Agaricomycotina</taxon>
        <taxon>Agaricomycetes</taxon>
        <taxon>Agaricomycetidae</taxon>
        <taxon>Agaricales</taxon>
        <taxon>Marasmiineae</taxon>
        <taxon>Mycenaceae</taxon>
        <taxon>Favolaschia</taxon>
    </lineage>
</organism>
<reference evidence="6 7" key="1">
    <citation type="journal article" date="2024" name="J Genomics">
        <title>Draft genome sequencing and assembly of Favolaschia claudopus CIRM-BRFM 2984 isolated from oak limbs.</title>
        <authorList>
            <person name="Navarro D."/>
            <person name="Drula E."/>
            <person name="Chaduli D."/>
            <person name="Cazenave R."/>
            <person name="Ahrendt S."/>
            <person name="Wang J."/>
            <person name="Lipzen A."/>
            <person name="Daum C."/>
            <person name="Barry K."/>
            <person name="Grigoriev I.V."/>
            <person name="Favel A."/>
            <person name="Rosso M.N."/>
            <person name="Martin F."/>
        </authorList>
    </citation>
    <scope>NUCLEOTIDE SEQUENCE [LARGE SCALE GENOMIC DNA]</scope>
    <source>
        <strain evidence="6 7">CIRM-BRFM 2984</strain>
    </source>
</reference>
<feature type="transmembrane region" description="Helical" evidence="5">
    <location>
        <begin position="113"/>
        <end position="137"/>
    </location>
</feature>
<dbReference type="InterPro" id="IPR001129">
    <property type="entry name" value="Membr-assoc_MAPEG"/>
</dbReference>
<dbReference type="EMBL" id="JAWWNJ010000042">
    <property type="protein sequence ID" value="KAK7019910.1"/>
    <property type="molecule type" value="Genomic_DNA"/>
</dbReference>
<feature type="transmembrane region" description="Helical" evidence="5">
    <location>
        <begin position="157"/>
        <end position="179"/>
    </location>
</feature>
<proteinExistence type="predicted"/>
<keyword evidence="3 5" id="KW-1133">Transmembrane helix</keyword>
<comment type="subcellular location">
    <subcellularLocation>
        <location evidence="1">Membrane</location>
        <topology evidence="1">Multi-pass membrane protein</topology>
    </subcellularLocation>
</comment>
<dbReference type="Proteomes" id="UP001362999">
    <property type="component" value="Unassembled WGS sequence"/>
</dbReference>
<dbReference type="GO" id="GO:0005635">
    <property type="term" value="C:nuclear envelope"/>
    <property type="evidence" value="ECO:0007669"/>
    <property type="project" value="TreeGrafter"/>
</dbReference>
<protein>
    <submittedName>
        <fullName evidence="6">Uncharacterized protein</fullName>
    </submittedName>
</protein>
<dbReference type="PANTHER" id="PTHR10250:SF26">
    <property type="entry name" value="GLUTATHIONE S-TRANSFERASE 3, MITOCHONDRIAL"/>
    <property type="match status" value="1"/>
</dbReference>
<dbReference type="GO" id="GO:0005783">
    <property type="term" value="C:endoplasmic reticulum"/>
    <property type="evidence" value="ECO:0007669"/>
    <property type="project" value="TreeGrafter"/>
</dbReference>
<name>A0AAW0B3Z3_9AGAR</name>
<keyword evidence="4 5" id="KW-0472">Membrane</keyword>
<gene>
    <name evidence="6" type="ORF">R3P38DRAFT_3198328</name>
</gene>
<dbReference type="GO" id="GO:0004602">
    <property type="term" value="F:glutathione peroxidase activity"/>
    <property type="evidence" value="ECO:0007669"/>
    <property type="project" value="TreeGrafter"/>
</dbReference>
<dbReference type="AlphaFoldDB" id="A0AAW0B3Z3"/>
<evidence type="ECO:0000313" key="6">
    <source>
        <dbReference type="EMBL" id="KAK7019910.1"/>
    </source>
</evidence>
<dbReference type="PANTHER" id="PTHR10250">
    <property type="entry name" value="MICROSOMAL GLUTATHIONE S-TRANSFERASE"/>
    <property type="match status" value="1"/>
</dbReference>
<evidence type="ECO:0000256" key="2">
    <source>
        <dbReference type="ARBA" id="ARBA00022692"/>
    </source>
</evidence>
<dbReference type="GO" id="GO:0016020">
    <property type="term" value="C:membrane"/>
    <property type="evidence" value="ECO:0007669"/>
    <property type="project" value="UniProtKB-SubCell"/>
</dbReference>